<feature type="domain" description="Thil AANH" evidence="3">
    <location>
        <begin position="2"/>
        <end position="138"/>
    </location>
</feature>
<dbReference type="PANTHER" id="PTHR11933:SF6">
    <property type="entry name" value="THIL AANH DOMAIN-CONTAINING PROTEIN"/>
    <property type="match status" value="1"/>
</dbReference>
<dbReference type="GO" id="GO:0005524">
    <property type="term" value="F:ATP binding"/>
    <property type="evidence" value="ECO:0007669"/>
    <property type="project" value="UniProtKB-KW"/>
</dbReference>
<dbReference type="AlphaFoldDB" id="A0A7C0Y431"/>
<dbReference type="Gene3D" id="3.40.50.620">
    <property type="entry name" value="HUPs"/>
    <property type="match status" value="1"/>
</dbReference>
<organism evidence="5">
    <name type="scientific">Desulfofervidus auxilii</name>
    <dbReference type="NCBI Taxonomy" id="1621989"/>
    <lineage>
        <taxon>Bacteria</taxon>
        <taxon>Pseudomonadati</taxon>
        <taxon>Thermodesulfobacteriota</taxon>
        <taxon>Candidatus Desulfofervidia</taxon>
        <taxon>Candidatus Desulfofervidales</taxon>
        <taxon>Candidatus Desulfofervidaceae</taxon>
        <taxon>Candidatus Desulfofervidus</taxon>
    </lineage>
</organism>
<feature type="domain" description="NFACT protein RNA binding" evidence="4">
    <location>
        <begin position="221"/>
        <end position="310"/>
    </location>
</feature>
<comment type="caution">
    <text evidence="5">The sequence shown here is derived from an EMBL/GenBank/DDBJ whole genome shotgun (WGS) entry which is preliminary data.</text>
</comment>
<evidence type="ECO:0000259" key="4">
    <source>
        <dbReference type="Pfam" id="PF18297"/>
    </source>
</evidence>
<dbReference type="InterPro" id="IPR059101">
    <property type="entry name" value="NFACT-R_2"/>
</dbReference>
<dbReference type="GO" id="GO:0004810">
    <property type="term" value="F:CCA tRNA nucleotidyltransferase activity"/>
    <property type="evidence" value="ECO:0007669"/>
    <property type="project" value="InterPro"/>
</dbReference>
<accession>A0A7C0Y431</accession>
<dbReference type="SUPFAM" id="SSF52402">
    <property type="entry name" value="Adenine nucleotide alpha hydrolases-like"/>
    <property type="match status" value="1"/>
</dbReference>
<dbReference type="Proteomes" id="UP000886289">
    <property type="component" value="Unassembled WGS sequence"/>
</dbReference>
<evidence type="ECO:0000256" key="2">
    <source>
        <dbReference type="ARBA" id="ARBA00022840"/>
    </source>
</evidence>
<dbReference type="InterPro" id="IPR014729">
    <property type="entry name" value="Rossmann-like_a/b/a_fold"/>
</dbReference>
<name>A0A7C0Y431_DESA2</name>
<dbReference type="InterPro" id="IPR020536">
    <property type="entry name" value="ThiI_AANH"/>
</dbReference>
<dbReference type="PANTHER" id="PTHR11933">
    <property type="entry name" value="TRNA 5-METHYLAMINOMETHYL-2-THIOURIDYLATE -METHYLTRANSFERASE"/>
    <property type="match status" value="1"/>
</dbReference>
<evidence type="ECO:0000313" key="5">
    <source>
        <dbReference type="EMBL" id="HDD43841.1"/>
    </source>
</evidence>
<keyword evidence="1" id="KW-0547">Nucleotide-binding</keyword>
<dbReference type="EMBL" id="DRBS01000121">
    <property type="protein sequence ID" value="HDD43841.1"/>
    <property type="molecule type" value="Genomic_DNA"/>
</dbReference>
<evidence type="ECO:0000259" key="3">
    <source>
        <dbReference type="Pfam" id="PF02568"/>
    </source>
</evidence>
<dbReference type="Pfam" id="PF02568">
    <property type="entry name" value="ThiI"/>
    <property type="match status" value="1"/>
</dbReference>
<gene>
    <name evidence="5" type="ORF">ENG63_03135</name>
</gene>
<protein>
    <submittedName>
        <fullName evidence="5">DUF814 domain-containing protein</fullName>
    </submittedName>
</protein>
<dbReference type="Pfam" id="PF18297">
    <property type="entry name" value="NFACT-R_2"/>
    <property type="match status" value="1"/>
</dbReference>
<reference evidence="5" key="1">
    <citation type="journal article" date="2020" name="mSystems">
        <title>Genome- and Community-Level Interaction Insights into Carbon Utilization and Element Cycling Functions of Hydrothermarchaeota in Hydrothermal Sediment.</title>
        <authorList>
            <person name="Zhou Z."/>
            <person name="Liu Y."/>
            <person name="Xu W."/>
            <person name="Pan J."/>
            <person name="Luo Z.H."/>
            <person name="Li M."/>
        </authorList>
    </citation>
    <scope>NUCLEOTIDE SEQUENCE [LARGE SCALE GENOMIC DNA]</scope>
    <source>
        <strain evidence="5">HyVt-233</strain>
    </source>
</reference>
<sequence length="329" mass="37148">MKALALFSGGLDSMLSVLILRKQDIFVEGVYFETPFFTAERAIKSARKIDLPLRIIDITDEMLKIIKVPKFGYGQGLNPCLDCHLFMCKKACEIKEKESYDFIVTGEVLGQRPLTQTKQALLIISKNCPCSDYIIRPLSAKVLPLTIPEIMGWVDRDKFFGIKGRSRKEQIRLANEFGLKDYPSPAGGCLLTDKNFSKRLEDLFKYQENISRRDLELLKIGRHFRLNSKTKAIVGRNQKENKTIISLSLPKDTIIQVTGYPGPIVLLPNGGDEEGELIAKLLAASYSDAPEGKDVKVRIKKEMNIKIEIAQSLSKNVLRKYLIGHLDIE</sequence>
<evidence type="ECO:0000256" key="1">
    <source>
        <dbReference type="ARBA" id="ARBA00022741"/>
    </source>
</evidence>
<proteinExistence type="predicted"/>
<keyword evidence="2" id="KW-0067">ATP-binding</keyword>